<dbReference type="InterPro" id="IPR031723">
    <property type="entry name" value="DMSP_lyase"/>
</dbReference>
<organism evidence="1 2">
    <name type="scientific">Mesorhizobium neociceri</name>
    <dbReference type="NCBI Taxonomy" id="1307853"/>
    <lineage>
        <taxon>Bacteria</taxon>
        <taxon>Pseudomonadati</taxon>
        <taxon>Pseudomonadota</taxon>
        <taxon>Alphaproteobacteria</taxon>
        <taxon>Hyphomicrobiales</taxon>
        <taxon>Phyllobacteriaceae</taxon>
        <taxon>Mesorhizobium</taxon>
    </lineage>
</organism>
<evidence type="ECO:0000313" key="2">
    <source>
        <dbReference type="Proteomes" id="UP000558284"/>
    </source>
</evidence>
<dbReference type="RefSeq" id="WP_181055817.1">
    <property type="nucleotide sequence ID" value="NZ_JACDTY010000001.1"/>
</dbReference>
<dbReference type="Gene3D" id="2.60.120.10">
    <property type="entry name" value="Jelly Rolls"/>
    <property type="match status" value="1"/>
</dbReference>
<dbReference type="InterPro" id="IPR014710">
    <property type="entry name" value="RmlC-like_jellyroll"/>
</dbReference>
<dbReference type="AlphaFoldDB" id="A0A838AZJ9"/>
<keyword evidence="2" id="KW-1185">Reference proteome</keyword>
<accession>A0A838AZJ9</accession>
<evidence type="ECO:0000313" key="1">
    <source>
        <dbReference type="EMBL" id="MBA1139102.1"/>
    </source>
</evidence>
<dbReference type="EMBL" id="JACDTY010000001">
    <property type="protein sequence ID" value="MBA1139102.1"/>
    <property type="molecule type" value="Genomic_DNA"/>
</dbReference>
<comment type="caution">
    <text evidence="1">The sequence shown here is derived from an EMBL/GenBank/DDBJ whole genome shotgun (WGS) entry which is preliminary data.</text>
</comment>
<dbReference type="SUPFAM" id="SSF51182">
    <property type="entry name" value="RmlC-like cupins"/>
    <property type="match status" value="1"/>
</dbReference>
<sequence length="204" mass="22298">MTANKHPPLGTFMDLLGTEIRSRMGNDPARAAAHRRIFGNTALAAPQGSGEQPQRQPACRHLAECFAELDKVGGNLGRLAAALREIEPHLSWNNQSERRKSAVLAENYADSFIVGPGGFVPSSTIEIGVSVMAPHTTYPDHRHPPEELYLVLSQGEWRQNAEAWHEPGVGGVVYNPPDIVHAMRADAKPLFAIWCLPLDNTSHS</sequence>
<gene>
    <name evidence="1" type="ORF">H0241_02350</name>
</gene>
<name>A0A838AZJ9_9HYPH</name>
<reference evidence="1 2" key="1">
    <citation type="submission" date="2020-07" db="EMBL/GenBank/DDBJ databases">
        <title>Definition of the novel symbiovar canariense within Mesorhizobium novociceri, a new species of genus Mesorhizobium nodulating Cicer canariense in the Caldera de Taburiente National Park (La Palma, Canary Islands).</title>
        <authorList>
            <person name="Leon-Barrios M."/>
            <person name="Perez-Yepez J."/>
            <person name="Flores-Felix J.D."/>
            <person name="Ramirez-Baena M.H."/>
            <person name="Pulido-Suarez L."/>
            <person name="Igual J.M."/>
            <person name="Velazquez E."/>
            <person name="Peix A."/>
        </authorList>
    </citation>
    <scope>NUCLEOTIDE SEQUENCE [LARGE SCALE GENOMIC DNA]</scope>
    <source>
        <strain evidence="1 2">CCANP35</strain>
    </source>
</reference>
<protein>
    <submittedName>
        <fullName evidence="1">Transcriptional regulator</fullName>
    </submittedName>
</protein>
<proteinExistence type="predicted"/>
<dbReference type="InterPro" id="IPR011051">
    <property type="entry name" value="RmlC_Cupin_sf"/>
</dbReference>
<dbReference type="GO" id="GO:0047869">
    <property type="term" value="F:dimethylpropiothetin dethiomethylase activity"/>
    <property type="evidence" value="ECO:0007669"/>
    <property type="project" value="InterPro"/>
</dbReference>
<dbReference type="Pfam" id="PF16867">
    <property type="entry name" value="DMSP_lyase"/>
    <property type="match status" value="1"/>
</dbReference>
<dbReference type="Proteomes" id="UP000558284">
    <property type="component" value="Unassembled WGS sequence"/>
</dbReference>